<name>A0A381F584_9FLAO</name>
<keyword evidence="3" id="KW-1185">Reference proteome</keyword>
<dbReference type="Proteomes" id="UP000255231">
    <property type="component" value="Unassembled WGS sequence"/>
</dbReference>
<reference evidence="2 4" key="2">
    <citation type="submission" date="2018-06" db="EMBL/GenBank/DDBJ databases">
        <authorList>
            <consortium name="Pathogen Informatics"/>
            <person name="Doyle S."/>
        </authorList>
    </citation>
    <scope>NUCLEOTIDE SEQUENCE [LARGE SCALE GENOMIC DNA]</scope>
    <source>
        <strain evidence="2 4">NCTC13560</strain>
    </source>
</reference>
<dbReference type="EMBL" id="FTMF01000013">
    <property type="protein sequence ID" value="SIR13558.1"/>
    <property type="molecule type" value="Genomic_DNA"/>
</dbReference>
<sequence>MFLSKFKATSFTEDFIHVNLLLNLVNPLNCDDN</sequence>
<dbReference type="AlphaFoldDB" id="A0A381F584"/>
<proteinExistence type="predicted"/>
<dbReference type="Proteomes" id="UP000185725">
    <property type="component" value="Unassembled WGS sequence"/>
</dbReference>
<organism evidence="2 4">
    <name type="scientific">Chryseobacterium indoltheticum</name>
    <dbReference type="NCBI Taxonomy" id="254"/>
    <lineage>
        <taxon>Bacteria</taxon>
        <taxon>Pseudomonadati</taxon>
        <taxon>Bacteroidota</taxon>
        <taxon>Flavobacteriia</taxon>
        <taxon>Flavobacteriales</taxon>
        <taxon>Weeksellaceae</taxon>
        <taxon>Chryseobacterium group</taxon>
        <taxon>Chryseobacterium</taxon>
    </lineage>
</organism>
<gene>
    <name evidence="2" type="ORF">NCTC13560_00457</name>
    <name evidence="1" type="ORF">SAMN05421682_11318</name>
</gene>
<protein>
    <submittedName>
        <fullName evidence="2">Uncharacterized protein</fullName>
    </submittedName>
</protein>
<reference evidence="1 3" key="1">
    <citation type="submission" date="2017-01" db="EMBL/GenBank/DDBJ databases">
        <authorList>
            <person name="Varghese N."/>
            <person name="Submissions S."/>
        </authorList>
    </citation>
    <scope>NUCLEOTIDE SEQUENCE [LARGE SCALE GENOMIC DNA]</scope>
    <source>
        <strain evidence="1 3">ATCC 27950</strain>
    </source>
</reference>
<evidence type="ECO:0000313" key="3">
    <source>
        <dbReference type="Proteomes" id="UP000185725"/>
    </source>
</evidence>
<evidence type="ECO:0000313" key="4">
    <source>
        <dbReference type="Proteomes" id="UP000255231"/>
    </source>
</evidence>
<evidence type="ECO:0000313" key="1">
    <source>
        <dbReference type="EMBL" id="SIR13558.1"/>
    </source>
</evidence>
<dbReference type="EMBL" id="UFVS01000001">
    <property type="protein sequence ID" value="SUX41657.1"/>
    <property type="molecule type" value="Genomic_DNA"/>
</dbReference>
<evidence type="ECO:0000313" key="2">
    <source>
        <dbReference type="EMBL" id="SUX41657.1"/>
    </source>
</evidence>
<accession>A0A381F584</accession>